<sequence>MTSHRPSVRLPALLASAIAAALASPSLAAPNSAAAPATSEPVFPHYLLQDSQPATEPAKAVLLEVKVMEVKGSVMVSTDDGKTFKKAAVGETYNTGAVFRTGLRSAVTCRIGGEQMFTLESLSTVRVEEASRAGGKEKTDLMMKYGAASYGIEAAGREYDAVIRTPGSTMAIRGTVVRIYDRAGFSPQAESYTGRALFRTARGSTFIGGKSYSVASGIKGSAAETALANSTVDPSIAAARTQNESTVISQQLSSGGVLGFDNRASIPVIRGGGPLPDTSLPGALPGRLSFALRWDSQADLNFIVDNQAGDSTNIVLSGFRPEEILFPGYGLNVSTSGGLIPFDHRGGKNGGTEIAYWQNSFPQGVYGVGVLHATGGTTNFKINAFLDGEALPIFTFDAEGNVIRVNTLKGTIGPDGTDGAILFVPRNELFETIATPGDDEVTTQAIARSLAAIRTGGNTKSAPSLSKGFPSHPVVGPTNNQVTTLSKSASKQLKAGEARKAQKTR</sequence>
<evidence type="ECO:0000313" key="3">
    <source>
        <dbReference type="EMBL" id="QOV87420.1"/>
    </source>
</evidence>
<gene>
    <name evidence="3" type="ORF">IPV69_14080</name>
</gene>
<proteinExistence type="predicted"/>
<evidence type="ECO:0008006" key="5">
    <source>
        <dbReference type="Google" id="ProtNLM"/>
    </source>
</evidence>
<feature type="compositionally biased region" description="Basic and acidic residues" evidence="1">
    <location>
        <begin position="494"/>
        <end position="505"/>
    </location>
</feature>
<evidence type="ECO:0000256" key="2">
    <source>
        <dbReference type="SAM" id="SignalP"/>
    </source>
</evidence>
<keyword evidence="4" id="KW-1185">Reference proteome</keyword>
<feature type="signal peptide" evidence="2">
    <location>
        <begin position="1"/>
        <end position="28"/>
    </location>
</feature>
<accession>A0A7M2WS46</accession>
<dbReference type="KEGG" id="hbs:IPV69_14080"/>
<feature type="compositionally biased region" description="Polar residues" evidence="1">
    <location>
        <begin position="477"/>
        <end position="491"/>
    </location>
</feature>
<dbReference type="Proteomes" id="UP000593765">
    <property type="component" value="Chromosome"/>
</dbReference>
<dbReference type="AlphaFoldDB" id="A0A7M2WS46"/>
<reference evidence="3 4" key="1">
    <citation type="submission" date="2020-10" db="EMBL/GenBank/DDBJ databases">
        <title>Wide distribution of Phycisphaera-like planctomycetes from WD2101 soil group in peatlands and genome analysis of the first cultivated representative.</title>
        <authorList>
            <person name="Dedysh S.N."/>
            <person name="Beletsky A.V."/>
            <person name="Ivanova A."/>
            <person name="Kulichevskaya I.S."/>
            <person name="Suzina N.E."/>
            <person name="Philippov D.A."/>
            <person name="Rakitin A.L."/>
            <person name="Mardanov A.V."/>
            <person name="Ravin N.V."/>
        </authorList>
    </citation>
    <scope>NUCLEOTIDE SEQUENCE [LARGE SCALE GENOMIC DNA]</scope>
    <source>
        <strain evidence="3 4">M1803</strain>
    </source>
</reference>
<evidence type="ECO:0000313" key="4">
    <source>
        <dbReference type="Proteomes" id="UP000593765"/>
    </source>
</evidence>
<keyword evidence="2" id="KW-0732">Signal</keyword>
<dbReference type="RefSeq" id="WP_206290320.1">
    <property type="nucleotide sequence ID" value="NZ_CP063458.1"/>
</dbReference>
<organism evidence="3 4">
    <name type="scientific">Humisphaera borealis</name>
    <dbReference type="NCBI Taxonomy" id="2807512"/>
    <lineage>
        <taxon>Bacteria</taxon>
        <taxon>Pseudomonadati</taxon>
        <taxon>Planctomycetota</taxon>
        <taxon>Phycisphaerae</taxon>
        <taxon>Tepidisphaerales</taxon>
        <taxon>Tepidisphaeraceae</taxon>
        <taxon>Humisphaera</taxon>
    </lineage>
</organism>
<name>A0A7M2WS46_9BACT</name>
<dbReference type="EMBL" id="CP063458">
    <property type="protein sequence ID" value="QOV87420.1"/>
    <property type="molecule type" value="Genomic_DNA"/>
</dbReference>
<feature type="chain" id="PRO_5034749954" description="FecR protein domain-containing protein" evidence="2">
    <location>
        <begin position="29"/>
        <end position="505"/>
    </location>
</feature>
<feature type="region of interest" description="Disordered" evidence="1">
    <location>
        <begin position="457"/>
        <end position="505"/>
    </location>
</feature>
<evidence type="ECO:0000256" key="1">
    <source>
        <dbReference type="SAM" id="MobiDB-lite"/>
    </source>
</evidence>
<protein>
    <recommendedName>
        <fullName evidence="5">FecR protein domain-containing protein</fullName>
    </recommendedName>
</protein>